<evidence type="ECO:0000313" key="1">
    <source>
        <dbReference type="EMBL" id="QLJ97074.1"/>
    </source>
</evidence>
<gene>
    <name evidence="1" type="ORF">HZU44_19705</name>
</gene>
<proteinExistence type="predicted"/>
<accession>A0A7D5YGF2</accession>
<organism evidence="1">
    <name type="scientific">Micromonospora carbonacea</name>
    <dbReference type="NCBI Taxonomy" id="47853"/>
    <lineage>
        <taxon>Bacteria</taxon>
        <taxon>Bacillati</taxon>
        <taxon>Actinomycetota</taxon>
        <taxon>Actinomycetes</taxon>
        <taxon>Micromonosporales</taxon>
        <taxon>Micromonosporaceae</taxon>
        <taxon>Micromonospora</taxon>
    </lineage>
</organism>
<protein>
    <submittedName>
        <fullName evidence="1">Uncharacterized protein</fullName>
    </submittedName>
</protein>
<name>A0A7D5YGF2_9ACTN</name>
<sequence>MLDDATAVTEPGGPERAAVDAAQVAAAVLLGDGRRAVGLHEALVGGPAWRRLPIEHRAAHLVDVAGAYVRTDNVAGAGGALLHADRLVPAEVRIRPAGRAALAEVLAGVRRPDPRLIALAEATGVAR</sequence>
<dbReference type="EMBL" id="CP058905">
    <property type="protein sequence ID" value="QLJ97074.1"/>
    <property type="molecule type" value="Genomic_DNA"/>
</dbReference>
<dbReference type="AlphaFoldDB" id="A0A7D5YGF2"/>
<reference evidence="1" key="1">
    <citation type="submission" date="2020-08" db="EMBL/GenBank/DDBJ databases">
        <title>A bifunctional nitrone conjugated secondary metabolite targeting the ribosome.</title>
        <authorList>
            <person name="Limbrick E.M."/>
            <person name="Graf M."/>
            <person name="Derewacz D.K."/>
            <person name="Nguyen F."/>
            <person name="Spraggins J.M."/>
            <person name="Wieland M."/>
            <person name="Ynigez-Gutierrez A.E."/>
            <person name="Reisman B.J."/>
            <person name="Zinshteyn B."/>
            <person name="McCulloch K."/>
            <person name="Iverson T.M."/>
            <person name="Green R."/>
            <person name="Wilson D.N."/>
            <person name="Bachmann B.O."/>
        </authorList>
    </citation>
    <scope>NUCLEOTIDE SEQUENCE</scope>
    <source>
        <strain evidence="1">Africana</strain>
    </source>
</reference>